<evidence type="ECO:0000313" key="1">
    <source>
        <dbReference type="EMBL" id="KZP08033.1"/>
    </source>
</evidence>
<dbReference type="EMBL" id="KV417733">
    <property type="protein sequence ID" value="KZP08033.1"/>
    <property type="molecule type" value="Genomic_DNA"/>
</dbReference>
<reference evidence="1 2" key="1">
    <citation type="journal article" date="2016" name="Mol. Biol. Evol.">
        <title>Comparative Genomics of Early-Diverging Mushroom-Forming Fungi Provides Insights into the Origins of Lignocellulose Decay Capabilities.</title>
        <authorList>
            <person name="Nagy L.G."/>
            <person name="Riley R."/>
            <person name="Tritt A."/>
            <person name="Adam C."/>
            <person name="Daum C."/>
            <person name="Floudas D."/>
            <person name="Sun H."/>
            <person name="Yadav J.S."/>
            <person name="Pangilinan J."/>
            <person name="Larsson K.H."/>
            <person name="Matsuura K."/>
            <person name="Barry K."/>
            <person name="Labutti K."/>
            <person name="Kuo R."/>
            <person name="Ohm R.A."/>
            <person name="Bhattacharya S.S."/>
            <person name="Shirouzu T."/>
            <person name="Yoshinaga Y."/>
            <person name="Martin F.M."/>
            <person name="Grigoriev I.V."/>
            <person name="Hibbett D.S."/>
        </authorList>
    </citation>
    <scope>NUCLEOTIDE SEQUENCE [LARGE SCALE GENOMIC DNA]</scope>
    <source>
        <strain evidence="1 2">CBS 109695</strain>
    </source>
</reference>
<dbReference type="AlphaFoldDB" id="A0A165WYJ4"/>
<accession>A0A165WYJ4</accession>
<protein>
    <submittedName>
        <fullName evidence="1">Uncharacterized protein</fullName>
    </submittedName>
</protein>
<sequence length="145" mass="15973">MISRLWAPIHPKAIQVISPQVGPCKAKLQPQLTRFNVIDAQINDDLDQQIRLPVKRRSELHGDATLNHKRMKRSAAFNTEGVSGNARIVNVGRDHITQIADGREATGKLHISLSHSGVNGLLRSCCYVQLAVIARRLAKLQCGSP</sequence>
<proteinExistence type="predicted"/>
<gene>
    <name evidence="1" type="ORF">FIBSPDRAFT_270856</name>
</gene>
<name>A0A165WYJ4_9AGAM</name>
<keyword evidence="2" id="KW-1185">Reference proteome</keyword>
<organism evidence="1 2">
    <name type="scientific">Athelia psychrophila</name>
    <dbReference type="NCBI Taxonomy" id="1759441"/>
    <lineage>
        <taxon>Eukaryota</taxon>
        <taxon>Fungi</taxon>
        <taxon>Dikarya</taxon>
        <taxon>Basidiomycota</taxon>
        <taxon>Agaricomycotina</taxon>
        <taxon>Agaricomycetes</taxon>
        <taxon>Agaricomycetidae</taxon>
        <taxon>Atheliales</taxon>
        <taxon>Atheliaceae</taxon>
        <taxon>Athelia</taxon>
    </lineage>
</organism>
<dbReference type="Proteomes" id="UP000076532">
    <property type="component" value="Unassembled WGS sequence"/>
</dbReference>
<evidence type="ECO:0000313" key="2">
    <source>
        <dbReference type="Proteomes" id="UP000076532"/>
    </source>
</evidence>